<dbReference type="GeneID" id="118507670"/>
<dbReference type="SUPFAM" id="SSF56436">
    <property type="entry name" value="C-type lectin-like"/>
    <property type="match status" value="1"/>
</dbReference>
<organism evidence="2 3">
    <name type="scientific">Anopheles stephensi</name>
    <name type="common">Indo-Pakistan malaria mosquito</name>
    <dbReference type="NCBI Taxonomy" id="30069"/>
    <lineage>
        <taxon>Eukaryota</taxon>
        <taxon>Metazoa</taxon>
        <taxon>Ecdysozoa</taxon>
        <taxon>Arthropoda</taxon>
        <taxon>Hexapoda</taxon>
        <taxon>Insecta</taxon>
        <taxon>Pterygota</taxon>
        <taxon>Neoptera</taxon>
        <taxon>Endopterygota</taxon>
        <taxon>Diptera</taxon>
        <taxon>Nematocera</taxon>
        <taxon>Culicoidea</taxon>
        <taxon>Culicidae</taxon>
        <taxon>Anophelinae</taxon>
        <taxon>Anopheles</taxon>
    </lineage>
</organism>
<dbReference type="Proteomes" id="UP000076408">
    <property type="component" value="Unassembled WGS sequence"/>
</dbReference>
<dbReference type="STRING" id="30069.A0A182XV33"/>
<dbReference type="VEuPathDB" id="VectorBase:ASTEI00069"/>
<dbReference type="PANTHER" id="PTHR22803">
    <property type="entry name" value="MANNOSE, PHOSPHOLIPASE, LECTIN RECEPTOR RELATED"/>
    <property type="match status" value="1"/>
</dbReference>
<name>A0A182XV33_ANOST</name>
<dbReference type="OMA" id="KWDELEC"/>
<dbReference type="InterPro" id="IPR050111">
    <property type="entry name" value="C-type_lectin/snaclec_domain"/>
</dbReference>
<dbReference type="EnsemblMetazoa" id="ASTEI00069-RA">
    <property type="protein sequence ID" value="ASTEI00069-PA"/>
    <property type="gene ID" value="ASTEI00069"/>
</dbReference>
<keyword evidence="3" id="KW-1185">Reference proteome</keyword>
<dbReference type="Pfam" id="PF00059">
    <property type="entry name" value="Lectin_C"/>
    <property type="match status" value="1"/>
</dbReference>
<reference evidence="3" key="1">
    <citation type="journal article" date="2014" name="Genome Biol.">
        <title>Genome analysis of a major urban malaria vector mosquito, Anopheles stephensi.</title>
        <authorList>
            <person name="Jiang X."/>
            <person name="Peery A."/>
            <person name="Hall A.B."/>
            <person name="Sharma A."/>
            <person name="Chen X.G."/>
            <person name="Waterhouse R.M."/>
            <person name="Komissarov A."/>
            <person name="Riehle M.M."/>
            <person name="Shouche Y."/>
            <person name="Sharakhova M.V."/>
            <person name="Lawson D."/>
            <person name="Pakpour N."/>
            <person name="Arensburger P."/>
            <person name="Davidson V.L."/>
            <person name="Eiglmeier K."/>
            <person name="Emrich S."/>
            <person name="George P."/>
            <person name="Kennedy R.C."/>
            <person name="Mane S.P."/>
            <person name="Maslen G."/>
            <person name="Oringanje C."/>
            <person name="Qi Y."/>
            <person name="Settlage R."/>
            <person name="Tojo M."/>
            <person name="Tubio J.M."/>
            <person name="Unger M.F."/>
            <person name="Wang B."/>
            <person name="Vernick K.D."/>
            <person name="Ribeiro J.M."/>
            <person name="James A.A."/>
            <person name="Michel K."/>
            <person name="Riehle M.A."/>
            <person name="Luckhart S."/>
            <person name="Sharakhov I.V."/>
            <person name="Tu Z."/>
        </authorList>
    </citation>
    <scope>NUCLEOTIDE SEQUENCE [LARGE SCALE GENOMIC DNA]</scope>
    <source>
        <strain evidence="3">Indian</strain>
    </source>
</reference>
<accession>A0A182XV33</accession>
<keyword evidence="1" id="KW-1015">Disulfide bond</keyword>
<dbReference type="PROSITE" id="PS50041">
    <property type="entry name" value="C_TYPE_LECTIN_2"/>
    <property type="match status" value="1"/>
</dbReference>
<protein>
    <submittedName>
        <fullName evidence="2">C-type lectin domain-containing protein</fullName>
    </submittedName>
</protein>
<dbReference type="AlphaFoldDB" id="A0A182XV33"/>
<dbReference type="InterPro" id="IPR001304">
    <property type="entry name" value="C-type_lectin-like"/>
</dbReference>
<dbReference type="VEuPathDB" id="VectorBase:ASTE007414"/>
<dbReference type="InterPro" id="IPR018378">
    <property type="entry name" value="C-type_lectin_CS"/>
</dbReference>
<dbReference type="OrthoDB" id="7724281at2759"/>
<dbReference type="RefSeq" id="XP_035902352.1">
    <property type="nucleotide sequence ID" value="XM_036046459.1"/>
</dbReference>
<dbReference type="SMART" id="SM00034">
    <property type="entry name" value="CLECT"/>
    <property type="match status" value="1"/>
</dbReference>
<sequence length="159" mass="17782">MSCNKTLFLSLCVALIGLNAVQAQKSIPKRFVVITKSASFFEAWHDCNSFDGYLAAIESARDQSLVDEALAKSSNPNGVYFIGGTDIGRDGRWMWIGLNKQLKDTDYRNFYPGEPNNLGGRQECLTVGNWKGEQRGKWDDSECDKKLDGYVCAFPARPR</sequence>
<evidence type="ECO:0000313" key="3">
    <source>
        <dbReference type="Proteomes" id="UP000076408"/>
    </source>
</evidence>
<dbReference type="Gene3D" id="3.10.100.10">
    <property type="entry name" value="Mannose-Binding Protein A, subunit A"/>
    <property type="match status" value="1"/>
</dbReference>
<dbReference type="InterPro" id="IPR016187">
    <property type="entry name" value="CTDL_fold"/>
</dbReference>
<dbReference type="KEGG" id="aste:118507670"/>
<dbReference type="VEuPathDB" id="VectorBase:ASTEI20_044090"/>
<dbReference type="PROSITE" id="PS00615">
    <property type="entry name" value="C_TYPE_LECTIN_1"/>
    <property type="match status" value="1"/>
</dbReference>
<evidence type="ECO:0000256" key="1">
    <source>
        <dbReference type="ARBA" id="ARBA00023157"/>
    </source>
</evidence>
<reference evidence="2" key="2">
    <citation type="submission" date="2020-05" db="UniProtKB">
        <authorList>
            <consortium name="EnsemblMetazoa"/>
        </authorList>
    </citation>
    <scope>IDENTIFICATION</scope>
    <source>
        <strain evidence="2">Indian</strain>
    </source>
</reference>
<dbReference type="InterPro" id="IPR016186">
    <property type="entry name" value="C-type_lectin-like/link_sf"/>
</dbReference>
<dbReference type="CDD" id="cd00037">
    <property type="entry name" value="CLECT"/>
    <property type="match status" value="1"/>
</dbReference>
<evidence type="ECO:0000313" key="2">
    <source>
        <dbReference type="EnsemblMetazoa" id="ASTEI00069-PA"/>
    </source>
</evidence>
<proteinExistence type="predicted"/>